<dbReference type="AlphaFoldDB" id="A0AAD6S629"/>
<gene>
    <name evidence="1" type="ORF">C8F04DRAFT_973113</name>
</gene>
<evidence type="ECO:0000313" key="2">
    <source>
        <dbReference type="Proteomes" id="UP001218188"/>
    </source>
</evidence>
<feature type="non-terminal residue" evidence="1">
    <location>
        <position position="226"/>
    </location>
</feature>
<dbReference type="InterPro" id="IPR012337">
    <property type="entry name" value="RNaseH-like_sf"/>
</dbReference>
<keyword evidence="2" id="KW-1185">Reference proteome</keyword>
<protein>
    <recommendedName>
        <fullName evidence="3">DUF659 domain-containing protein</fullName>
    </recommendedName>
</protein>
<evidence type="ECO:0008006" key="3">
    <source>
        <dbReference type="Google" id="ProtNLM"/>
    </source>
</evidence>
<proteinExistence type="predicted"/>
<organism evidence="1 2">
    <name type="scientific">Mycena alexandri</name>
    <dbReference type="NCBI Taxonomy" id="1745969"/>
    <lineage>
        <taxon>Eukaryota</taxon>
        <taxon>Fungi</taxon>
        <taxon>Dikarya</taxon>
        <taxon>Basidiomycota</taxon>
        <taxon>Agaricomycotina</taxon>
        <taxon>Agaricomycetes</taxon>
        <taxon>Agaricomycetidae</taxon>
        <taxon>Agaricales</taxon>
        <taxon>Marasmiineae</taxon>
        <taxon>Mycenaceae</taxon>
        <taxon>Mycena</taxon>
    </lineage>
</organism>
<reference evidence="1" key="1">
    <citation type="submission" date="2023-03" db="EMBL/GenBank/DDBJ databases">
        <title>Massive genome expansion in bonnet fungi (Mycena s.s.) driven by repeated elements and novel gene families across ecological guilds.</title>
        <authorList>
            <consortium name="Lawrence Berkeley National Laboratory"/>
            <person name="Harder C.B."/>
            <person name="Miyauchi S."/>
            <person name="Viragh M."/>
            <person name="Kuo A."/>
            <person name="Thoen E."/>
            <person name="Andreopoulos B."/>
            <person name="Lu D."/>
            <person name="Skrede I."/>
            <person name="Drula E."/>
            <person name="Henrissat B."/>
            <person name="Morin E."/>
            <person name="Kohler A."/>
            <person name="Barry K."/>
            <person name="LaButti K."/>
            <person name="Morin E."/>
            <person name="Salamov A."/>
            <person name="Lipzen A."/>
            <person name="Mereny Z."/>
            <person name="Hegedus B."/>
            <person name="Baldrian P."/>
            <person name="Stursova M."/>
            <person name="Weitz H."/>
            <person name="Taylor A."/>
            <person name="Grigoriev I.V."/>
            <person name="Nagy L.G."/>
            <person name="Martin F."/>
            <person name="Kauserud H."/>
        </authorList>
    </citation>
    <scope>NUCLEOTIDE SEQUENCE</scope>
    <source>
        <strain evidence="1">CBHHK200</strain>
    </source>
</reference>
<comment type="caution">
    <text evidence="1">The sequence shown here is derived from an EMBL/GenBank/DDBJ whole genome shotgun (WGS) entry which is preliminary data.</text>
</comment>
<dbReference type="EMBL" id="JARJCM010000238">
    <property type="protein sequence ID" value="KAJ7021227.1"/>
    <property type="molecule type" value="Genomic_DNA"/>
</dbReference>
<dbReference type="SUPFAM" id="SSF53098">
    <property type="entry name" value="Ribonuclease H-like"/>
    <property type="match status" value="1"/>
</dbReference>
<evidence type="ECO:0000313" key="1">
    <source>
        <dbReference type="EMBL" id="KAJ7021227.1"/>
    </source>
</evidence>
<sequence length="226" mass="25319">FSLVVSDTTKNVKKCRALICKKFPWILNCPDPCHQLNLLAKDLVMKIVNGLTNYFSHSNYGKHHLKDAMKDAKDKRGIEIGGATRFSTFASHAASILRCLPFIEQCFASGTIPFDTKGVGCFHLCSSHLNQIGRLLNPISRALKTLEGQHTTPSDVFFIYIGLAVAFQRAFSDPSLSFAQSESFYIAHQAESFAAFDRRFKIFMNDCTPGMFILAYLLDPSTLQFF</sequence>
<name>A0AAD6S629_9AGAR</name>
<dbReference type="Proteomes" id="UP001218188">
    <property type="component" value="Unassembled WGS sequence"/>
</dbReference>
<accession>A0AAD6S629</accession>